<accession>A0AAE3XQA7</accession>
<keyword evidence="1" id="KW-1133">Transmembrane helix</keyword>
<evidence type="ECO:0000256" key="1">
    <source>
        <dbReference type="SAM" id="Phobius"/>
    </source>
</evidence>
<organism evidence="2 3">
    <name type="scientific">Aureibacter tunicatorum</name>
    <dbReference type="NCBI Taxonomy" id="866807"/>
    <lineage>
        <taxon>Bacteria</taxon>
        <taxon>Pseudomonadati</taxon>
        <taxon>Bacteroidota</taxon>
        <taxon>Cytophagia</taxon>
        <taxon>Cytophagales</taxon>
        <taxon>Persicobacteraceae</taxon>
        <taxon>Aureibacter</taxon>
    </lineage>
</organism>
<dbReference type="Proteomes" id="UP001185092">
    <property type="component" value="Unassembled WGS sequence"/>
</dbReference>
<comment type="caution">
    <text evidence="2">The sequence shown here is derived from an EMBL/GenBank/DDBJ whole genome shotgun (WGS) entry which is preliminary data.</text>
</comment>
<gene>
    <name evidence="2" type="ORF">HNQ88_002441</name>
</gene>
<evidence type="ECO:0008006" key="4">
    <source>
        <dbReference type="Google" id="ProtNLM"/>
    </source>
</evidence>
<sequence>MEHNDHKDLFDQEDWGSFFEGQEMTPPDLVWEKIESKLDEKKKRRVVPFWWYGIASALLIFFGFVVNAFIGNWFNGGVLNENNTTLIHDNVKEKVVESDVEDVNVESNESIEQSESEVTTRDLASNDFKKQINPISLNENDVEKSDAENVVTDKKKEVKTINSFDLVKKDQNEMSTNSFLDFKEKKIAQEELTGIVAETNNGQLNLLSREFVAENTEMPIVEAKLMRKAPVFMPNKKVGEHKEFDEGFFLALGGGAGQGDLKMNSSQQLNMAALEKKYNTIESGGLLSAYNSEETIKSTAVYNFSGGYQLSDKWIIKTGLEYSRFNSSADQTFFHQSSSRKNVSGEVNVSAVVTSSESINNTFSILAVPVIMEYKLFGKKLSFWLNGGLSTDIFIAQTVESNYGVQKNRNPEDSNVNPYFFSGIFGANIKYRVAKKYLFMLSSDYKKGMTQLHNGNGTSSGSSTPEALGVKLGIQINL</sequence>
<proteinExistence type="predicted"/>
<feature type="transmembrane region" description="Helical" evidence="1">
    <location>
        <begin position="49"/>
        <end position="74"/>
    </location>
</feature>
<keyword evidence="3" id="KW-1185">Reference proteome</keyword>
<dbReference type="AlphaFoldDB" id="A0AAE3XQA7"/>
<name>A0AAE3XQA7_9BACT</name>
<evidence type="ECO:0000313" key="3">
    <source>
        <dbReference type="Proteomes" id="UP001185092"/>
    </source>
</evidence>
<protein>
    <recommendedName>
        <fullName evidence="4">Outer membrane protein beta-barrel domain-containing protein</fullName>
    </recommendedName>
</protein>
<keyword evidence="1" id="KW-0812">Transmembrane</keyword>
<dbReference type="RefSeq" id="WP_309939068.1">
    <property type="nucleotide sequence ID" value="NZ_AP025305.1"/>
</dbReference>
<evidence type="ECO:0000313" key="2">
    <source>
        <dbReference type="EMBL" id="MDR6239404.1"/>
    </source>
</evidence>
<reference evidence="2" key="1">
    <citation type="submission" date="2023-07" db="EMBL/GenBank/DDBJ databases">
        <title>Genomic Encyclopedia of Type Strains, Phase IV (KMG-IV): sequencing the most valuable type-strain genomes for metagenomic binning, comparative biology and taxonomic classification.</title>
        <authorList>
            <person name="Goeker M."/>
        </authorList>
    </citation>
    <scope>NUCLEOTIDE SEQUENCE</scope>
    <source>
        <strain evidence="2">DSM 26174</strain>
    </source>
</reference>
<dbReference type="EMBL" id="JAVDQD010000002">
    <property type="protein sequence ID" value="MDR6239404.1"/>
    <property type="molecule type" value="Genomic_DNA"/>
</dbReference>
<keyword evidence="1" id="KW-0472">Membrane</keyword>